<accession>A0A8K0UM49</accession>
<dbReference type="PRINTS" id="PR00463">
    <property type="entry name" value="EP450I"/>
</dbReference>
<dbReference type="EMBL" id="JAEVFJ010000024">
    <property type="protein sequence ID" value="KAH8094866.1"/>
    <property type="molecule type" value="Genomic_DNA"/>
</dbReference>
<keyword evidence="8 10" id="KW-0503">Monooxygenase</keyword>
<organism evidence="12 13">
    <name type="scientific">Cristinia sonorae</name>
    <dbReference type="NCBI Taxonomy" id="1940300"/>
    <lineage>
        <taxon>Eukaryota</taxon>
        <taxon>Fungi</taxon>
        <taxon>Dikarya</taxon>
        <taxon>Basidiomycota</taxon>
        <taxon>Agaricomycotina</taxon>
        <taxon>Agaricomycetes</taxon>
        <taxon>Agaricomycetidae</taxon>
        <taxon>Agaricales</taxon>
        <taxon>Pleurotineae</taxon>
        <taxon>Stephanosporaceae</taxon>
        <taxon>Cristinia</taxon>
    </lineage>
</organism>
<dbReference type="Pfam" id="PF00067">
    <property type="entry name" value="p450"/>
    <property type="match status" value="1"/>
</dbReference>
<dbReference type="InterPro" id="IPR001128">
    <property type="entry name" value="Cyt_P450"/>
</dbReference>
<dbReference type="SUPFAM" id="SSF48264">
    <property type="entry name" value="Cytochrome P450"/>
    <property type="match status" value="1"/>
</dbReference>
<evidence type="ECO:0000256" key="6">
    <source>
        <dbReference type="ARBA" id="ARBA00023002"/>
    </source>
</evidence>
<evidence type="ECO:0000256" key="8">
    <source>
        <dbReference type="ARBA" id="ARBA00023033"/>
    </source>
</evidence>
<evidence type="ECO:0000256" key="4">
    <source>
        <dbReference type="ARBA" id="ARBA00022617"/>
    </source>
</evidence>
<protein>
    <submittedName>
        <fullName evidence="12">Cytochrome P450 98A3</fullName>
    </submittedName>
</protein>
<evidence type="ECO:0000256" key="10">
    <source>
        <dbReference type="RuleBase" id="RU000461"/>
    </source>
</evidence>
<dbReference type="PANTHER" id="PTHR46300:SF7">
    <property type="entry name" value="P450, PUTATIVE (EUROFUNG)-RELATED"/>
    <property type="match status" value="1"/>
</dbReference>
<name>A0A8K0UM49_9AGAR</name>
<evidence type="ECO:0000256" key="11">
    <source>
        <dbReference type="SAM" id="SignalP"/>
    </source>
</evidence>
<evidence type="ECO:0000256" key="5">
    <source>
        <dbReference type="ARBA" id="ARBA00022723"/>
    </source>
</evidence>
<evidence type="ECO:0000256" key="2">
    <source>
        <dbReference type="ARBA" id="ARBA00005179"/>
    </source>
</evidence>
<reference evidence="12" key="1">
    <citation type="journal article" date="2021" name="New Phytol.">
        <title>Evolutionary innovations through gain and loss of genes in the ectomycorrhizal Boletales.</title>
        <authorList>
            <person name="Wu G."/>
            <person name="Miyauchi S."/>
            <person name="Morin E."/>
            <person name="Kuo A."/>
            <person name="Drula E."/>
            <person name="Varga T."/>
            <person name="Kohler A."/>
            <person name="Feng B."/>
            <person name="Cao Y."/>
            <person name="Lipzen A."/>
            <person name="Daum C."/>
            <person name="Hundley H."/>
            <person name="Pangilinan J."/>
            <person name="Johnson J."/>
            <person name="Barry K."/>
            <person name="LaButti K."/>
            <person name="Ng V."/>
            <person name="Ahrendt S."/>
            <person name="Min B."/>
            <person name="Choi I.G."/>
            <person name="Park H."/>
            <person name="Plett J.M."/>
            <person name="Magnuson J."/>
            <person name="Spatafora J.W."/>
            <person name="Nagy L.G."/>
            <person name="Henrissat B."/>
            <person name="Grigoriev I.V."/>
            <person name="Yang Z.L."/>
            <person name="Xu J."/>
            <person name="Martin F.M."/>
        </authorList>
    </citation>
    <scope>NUCLEOTIDE SEQUENCE</scope>
    <source>
        <strain evidence="12">KKN 215</strain>
    </source>
</reference>
<dbReference type="OrthoDB" id="2789670at2759"/>
<sequence length="518" mass="58665">MSLVLTLGVCLLLLVVSRLVASFASSRRIRRPLPPGPKPRLFIGNLLDLPKVTPWKTYQEWRQIYGDVIHLHVPWQPIIVLNSAKAALDLLEKRSDIYSDRIRYRMWTLIGWDFSLAISPYGPIWRSQRRLFHQYFNQTVVHAYQGVQLEEVRKFLSRALESPEHIKEHINHTFISVILRIVYGKKIQGLSDEYIQIAETSLDGMNVAAIPGRHWVEFLPFLSYIPSWCIGGDTQRIVKKYRPAVEAMLDKPLVKINEALATGEVMTAAAYDMLKSVKDRNGGELSPENYTLVKNVAGIAYAAAVETTTASSEVFLLAMAMHPEVQKKAQAELDLYVGSNRLPEFYDLDSLIYIQAIALEVTRWIPVVPNGIAHRLMVDDEYNGYFIPKGTIAIANVWAMMRDPEDYPEPDVFKPERFIKDGKINTDIRNPNTMAFGFGRRICPGRHLSNAMFRLFIASILHVFNVEAGRGRDGKMQELSLETETGLVIRPNTVPHGLKPRSQAAAASLVRQQSSIDV</sequence>
<comment type="similarity">
    <text evidence="3 10">Belongs to the cytochrome P450 family.</text>
</comment>
<dbReference type="InterPro" id="IPR050364">
    <property type="entry name" value="Cytochrome_P450_fung"/>
</dbReference>
<dbReference type="Gene3D" id="1.10.630.10">
    <property type="entry name" value="Cytochrome P450"/>
    <property type="match status" value="1"/>
</dbReference>
<dbReference type="InterPro" id="IPR002401">
    <property type="entry name" value="Cyt_P450_E_grp-I"/>
</dbReference>
<evidence type="ECO:0000313" key="12">
    <source>
        <dbReference type="EMBL" id="KAH8094866.1"/>
    </source>
</evidence>
<comment type="cofactor">
    <cofactor evidence="1 9">
        <name>heme</name>
        <dbReference type="ChEBI" id="CHEBI:30413"/>
    </cofactor>
</comment>
<keyword evidence="13" id="KW-1185">Reference proteome</keyword>
<comment type="caution">
    <text evidence="12">The sequence shown here is derived from an EMBL/GenBank/DDBJ whole genome shotgun (WGS) entry which is preliminary data.</text>
</comment>
<keyword evidence="5 9" id="KW-0479">Metal-binding</keyword>
<dbReference type="GO" id="GO:0016705">
    <property type="term" value="F:oxidoreductase activity, acting on paired donors, with incorporation or reduction of molecular oxygen"/>
    <property type="evidence" value="ECO:0007669"/>
    <property type="project" value="InterPro"/>
</dbReference>
<proteinExistence type="inferred from homology"/>
<evidence type="ECO:0000256" key="7">
    <source>
        <dbReference type="ARBA" id="ARBA00023004"/>
    </source>
</evidence>
<evidence type="ECO:0000256" key="3">
    <source>
        <dbReference type="ARBA" id="ARBA00010617"/>
    </source>
</evidence>
<keyword evidence="4 9" id="KW-0349">Heme</keyword>
<dbReference type="Proteomes" id="UP000813824">
    <property type="component" value="Unassembled WGS sequence"/>
</dbReference>
<evidence type="ECO:0000256" key="1">
    <source>
        <dbReference type="ARBA" id="ARBA00001971"/>
    </source>
</evidence>
<dbReference type="AlphaFoldDB" id="A0A8K0UM49"/>
<dbReference type="CDD" id="cd11065">
    <property type="entry name" value="CYP64-like"/>
    <property type="match status" value="1"/>
</dbReference>
<dbReference type="GO" id="GO:0004497">
    <property type="term" value="F:monooxygenase activity"/>
    <property type="evidence" value="ECO:0007669"/>
    <property type="project" value="UniProtKB-KW"/>
</dbReference>
<dbReference type="GO" id="GO:0005506">
    <property type="term" value="F:iron ion binding"/>
    <property type="evidence" value="ECO:0007669"/>
    <property type="project" value="InterPro"/>
</dbReference>
<keyword evidence="11" id="KW-0732">Signal</keyword>
<dbReference type="PANTHER" id="PTHR46300">
    <property type="entry name" value="P450, PUTATIVE (EUROFUNG)-RELATED-RELATED"/>
    <property type="match status" value="1"/>
</dbReference>
<keyword evidence="7 9" id="KW-0408">Iron</keyword>
<dbReference type="GO" id="GO:0020037">
    <property type="term" value="F:heme binding"/>
    <property type="evidence" value="ECO:0007669"/>
    <property type="project" value="InterPro"/>
</dbReference>
<feature type="chain" id="PRO_5035434851" evidence="11">
    <location>
        <begin position="23"/>
        <end position="518"/>
    </location>
</feature>
<evidence type="ECO:0000256" key="9">
    <source>
        <dbReference type="PIRSR" id="PIRSR602401-1"/>
    </source>
</evidence>
<gene>
    <name evidence="12" type="ORF">BXZ70DRAFT_341475</name>
</gene>
<feature type="binding site" description="axial binding residue" evidence="9">
    <location>
        <position position="443"/>
    </location>
    <ligand>
        <name>heme</name>
        <dbReference type="ChEBI" id="CHEBI:30413"/>
    </ligand>
    <ligandPart>
        <name>Fe</name>
        <dbReference type="ChEBI" id="CHEBI:18248"/>
    </ligandPart>
</feature>
<evidence type="ECO:0000313" key="13">
    <source>
        <dbReference type="Proteomes" id="UP000813824"/>
    </source>
</evidence>
<dbReference type="InterPro" id="IPR036396">
    <property type="entry name" value="Cyt_P450_sf"/>
</dbReference>
<dbReference type="PROSITE" id="PS00086">
    <property type="entry name" value="CYTOCHROME_P450"/>
    <property type="match status" value="1"/>
</dbReference>
<feature type="signal peptide" evidence="11">
    <location>
        <begin position="1"/>
        <end position="22"/>
    </location>
</feature>
<dbReference type="InterPro" id="IPR017972">
    <property type="entry name" value="Cyt_P450_CS"/>
</dbReference>
<keyword evidence="6 10" id="KW-0560">Oxidoreductase</keyword>
<comment type="pathway">
    <text evidence="2">Secondary metabolite biosynthesis.</text>
</comment>